<sequence length="618" mass="68823">MSATISIDPAHVIAQVDDRLYSGFIEHLGRCIYGGIVPDPTTPKDLITPTGFRKDVLHLLRDELKVPIVRWPGGNFVSAYQWQDGIGPAEQRPRRPELAWGSEESNLFGMDEYMTWCKEAKVEPYICLNMGTGTLTDALAWLEYANGTRNTYWANLRRKHTGRDEPYGVKLWGLGNEMKHTGRDEPYGVKLWGLGNEMYGKWQIGQLPANEYAQKAHQWAHALKSMDPSIVLISCGEIGVSSWDYEVLQKLVPWVDYHSIHLYTSPGPDAEFKAHQWAHALKSMDPSIVLISCGEIGVSSWDYEVLQKLVPWVDYHSIHLYTSPGPDAEFKDASVKARYERNVFGPAAAEKAIDICTGLIDLAVSLEFAFLTLVLNSLQRIEQNVSKPIKIAFDEWNSWDFTKGTPENGLEQIYDLSDALAIASWMNVFIRKADKVAIACIAQSVNVISPIITTPNSHILQTIYHPYYLFAKYMRSGTAISLALTGQATPQFDGQTQPAWSQFAAGPQPYLDASAVYVEGGEGGGVGSVRVAVVNRHLELALGASLRFPETLVGAGRVQVRAKYDKFEVWAADVTAANTAQTPEAVKVVQTSEEWDSSKPIVFKEHSFTLLIFTFEKA</sequence>
<evidence type="ECO:0000256" key="7">
    <source>
        <dbReference type="ARBA" id="ARBA00023295"/>
    </source>
</evidence>
<organism evidence="10 11">
    <name type="scientific">Rhizoctonia solani</name>
    <dbReference type="NCBI Taxonomy" id="456999"/>
    <lineage>
        <taxon>Eukaryota</taxon>
        <taxon>Fungi</taxon>
        <taxon>Dikarya</taxon>
        <taxon>Basidiomycota</taxon>
        <taxon>Agaricomycotina</taxon>
        <taxon>Agaricomycetes</taxon>
        <taxon>Cantharellales</taxon>
        <taxon>Ceratobasidiaceae</taxon>
        <taxon>Rhizoctonia</taxon>
    </lineage>
</organism>
<keyword evidence="7" id="KW-0326">Glycosidase</keyword>
<dbReference type="InterPro" id="IPR055235">
    <property type="entry name" value="ASD1_cat"/>
</dbReference>
<comment type="catalytic activity">
    <reaction evidence="1">
        <text>Hydrolysis of terminal non-reducing alpha-L-arabinofuranoside residues in alpha-L-arabinosides.</text>
        <dbReference type="EC" id="3.2.1.55"/>
    </reaction>
</comment>
<dbReference type="Gene3D" id="2.60.40.1180">
    <property type="entry name" value="Golgi alpha-mannosidase II"/>
    <property type="match status" value="1"/>
</dbReference>
<dbReference type="UniPathway" id="UPA00667"/>
<evidence type="ECO:0000256" key="1">
    <source>
        <dbReference type="ARBA" id="ARBA00001462"/>
    </source>
</evidence>
<dbReference type="Proteomes" id="UP000663861">
    <property type="component" value="Unassembled WGS sequence"/>
</dbReference>
<gene>
    <name evidence="10" type="ORF">RDB_LOCUS65043</name>
</gene>
<dbReference type="SUPFAM" id="SSF51445">
    <property type="entry name" value="(Trans)glycosidases"/>
    <property type="match status" value="3"/>
</dbReference>
<evidence type="ECO:0000256" key="2">
    <source>
        <dbReference type="ARBA" id="ARBA00004834"/>
    </source>
</evidence>
<dbReference type="InterPro" id="IPR017853">
    <property type="entry name" value="GH"/>
</dbReference>
<dbReference type="PANTHER" id="PTHR43576:SF3">
    <property type="entry name" value="ALPHA-L-ARABINOFURANOSIDASE C"/>
    <property type="match status" value="1"/>
</dbReference>
<protein>
    <recommendedName>
        <fullName evidence="4">non-reducing end alpha-L-arabinofuranosidase</fullName>
        <ecNumber evidence="4">3.2.1.55</ecNumber>
    </recommendedName>
</protein>
<evidence type="ECO:0000256" key="8">
    <source>
        <dbReference type="ARBA" id="ARBA00037415"/>
    </source>
</evidence>
<comment type="function">
    <text evidence="8">Alpha-L-arabinofuranosidase involved in the degradation of arabinoxylan, a major component of plant hemicellulose. Acts only on small linear 1,5-alpha-linked L-arabinofuranosyl oligosaccharides.</text>
</comment>
<dbReference type="AlphaFoldDB" id="A0A8H3GNF6"/>
<proteinExistence type="inferred from homology"/>
<dbReference type="GO" id="GO:0031222">
    <property type="term" value="P:arabinan catabolic process"/>
    <property type="evidence" value="ECO:0007669"/>
    <property type="project" value="UniProtKB-UniPathway"/>
</dbReference>
<comment type="caution">
    <text evidence="10">The sequence shown here is derived from an EMBL/GenBank/DDBJ whole genome shotgun (WGS) entry which is preliminary data.</text>
</comment>
<dbReference type="SUPFAM" id="SSF51011">
    <property type="entry name" value="Glycosyl hydrolase domain"/>
    <property type="match status" value="1"/>
</dbReference>
<accession>A0A8H3GNF6</accession>
<keyword evidence="6" id="KW-0119">Carbohydrate metabolism</keyword>
<evidence type="ECO:0000313" key="11">
    <source>
        <dbReference type="Proteomes" id="UP000663861"/>
    </source>
</evidence>
<reference evidence="10" key="1">
    <citation type="submission" date="2021-01" db="EMBL/GenBank/DDBJ databases">
        <authorList>
            <person name="Kaushik A."/>
        </authorList>
    </citation>
    <scope>NUCLEOTIDE SEQUENCE</scope>
    <source>
        <strain evidence="10">AG4-RS23</strain>
    </source>
</reference>
<dbReference type="EC" id="3.2.1.55" evidence="4"/>
<evidence type="ECO:0000256" key="3">
    <source>
        <dbReference type="ARBA" id="ARBA00007186"/>
    </source>
</evidence>
<evidence type="ECO:0000256" key="6">
    <source>
        <dbReference type="ARBA" id="ARBA00023277"/>
    </source>
</evidence>
<dbReference type="InterPro" id="IPR010720">
    <property type="entry name" value="Alpha-L-AF_C"/>
</dbReference>
<keyword evidence="5" id="KW-0378">Hydrolase</keyword>
<dbReference type="Pfam" id="PF06964">
    <property type="entry name" value="Alpha-L-AF_C"/>
    <property type="match status" value="1"/>
</dbReference>
<dbReference type="SMART" id="SM00813">
    <property type="entry name" value="Alpha-L-AF_C"/>
    <property type="match status" value="1"/>
</dbReference>
<dbReference type="Pfam" id="PF22848">
    <property type="entry name" value="ASD1_dom"/>
    <property type="match status" value="2"/>
</dbReference>
<name>A0A8H3GNF6_9AGAM</name>
<dbReference type="Gene3D" id="3.20.20.80">
    <property type="entry name" value="Glycosidases"/>
    <property type="match status" value="3"/>
</dbReference>
<evidence type="ECO:0000259" key="9">
    <source>
        <dbReference type="SMART" id="SM00813"/>
    </source>
</evidence>
<evidence type="ECO:0000313" key="10">
    <source>
        <dbReference type="EMBL" id="CAE6458292.1"/>
    </source>
</evidence>
<comment type="similarity">
    <text evidence="3">Belongs to the glycosyl hydrolase 51 family.</text>
</comment>
<dbReference type="PANTHER" id="PTHR43576">
    <property type="entry name" value="ALPHA-L-ARABINOFURANOSIDASE C-RELATED"/>
    <property type="match status" value="1"/>
</dbReference>
<evidence type="ECO:0000256" key="5">
    <source>
        <dbReference type="ARBA" id="ARBA00022801"/>
    </source>
</evidence>
<dbReference type="GO" id="GO:0046373">
    <property type="term" value="P:L-arabinose metabolic process"/>
    <property type="evidence" value="ECO:0007669"/>
    <property type="project" value="InterPro"/>
</dbReference>
<dbReference type="EMBL" id="CAJMWY010001084">
    <property type="protein sequence ID" value="CAE6458292.1"/>
    <property type="molecule type" value="Genomic_DNA"/>
</dbReference>
<dbReference type="GO" id="GO:0046556">
    <property type="term" value="F:alpha-L-arabinofuranosidase activity"/>
    <property type="evidence" value="ECO:0007669"/>
    <property type="project" value="UniProtKB-EC"/>
</dbReference>
<feature type="domain" description="Alpha-L-arabinofuranosidase C-terminal" evidence="9">
    <location>
        <begin position="394"/>
        <end position="607"/>
    </location>
</feature>
<dbReference type="InterPro" id="IPR013780">
    <property type="entry name" value="Glyco_hydro_b"/>
</dbReference>
<comment type="pathway">
    <text evidence="2">Glycan metabolism; L-arabinan degradation.</text>
</comment>
<evidence type="ECO:0000256" key="4">
    <source>
        <dbReference type="ARBA" id="ARBA00012670"/>
    </source>
</evidence>